<dbReference type="Proteomes" id="UP000807306">
    <property type="component" value="Unassembled WGS sequence"/>
</dbReference>
<evidence type="ECO:0000256" key="1">
    <source>
        <dbReference type="ARBA" id="ARBA00009431"/>
    </source>
</evidence>
<sequence>MLNTSAALIGGLLYSQAAQQIPFTTSFQTSVQVQGPFAPLGNLSLLAQDSFSVLEHPEIPDYSIRIKKSQICDGLVDAYTGYLDAGSRHSFFWFFESRQQPENDDVIFWTSGGPGGSSARGVFMEIGPCRVLEDGKTVIHEESWVSNANLFFMDLPAAVGFSYSDDSKEVVPVETVALDVNAFLIIFFEHFTIFKGLPFHFAADSYASSYLPAFATTLLDQNLQLEAEKRPLTPINLSSLILGNAMTDFYTMIPGYYKMACTSTSGLKLLDAQTCMQMRQALPRCQKAAQEACIRTTNATKCEKASNDCVEQVFEPFWTYGKGRNPYNVKTNCKNGDPDSCPTFILAPFASQVVKHLNQPELREQLRIDPVFESYKWDNLEDNEFRNQLDLYHDTFFYITALLERNVRILSYVGKDDFVCNWLGNEKWTRGFEWYGRKDFRRQPMRKWKVNGHLAGKARKAEDGALMFTVIDDAGHVVPRDKPKELLELIKKWMKHEDL</sequence>
<dbReference type="Pfam" id="PF00450">
    <property type="entry name" value="Peptidase_S10"/>
    <property type="match status" value="1"/>
</dbReference>
<keyword evidence="6" id="KW-0325">Glycoprotein</keyword>
<evidence type="ECO:0000256" key="2">
    <source>
        <dbReference type="ARBA" id="ARBA00012446"/>
    </source>
</evidence>
<dbReference type="PRINTS" id="PR00724">
    <property type="entry name" value="CRBOXYPTASEC"/>
</dbReference>
<dbReference type="AlphaFoldDB" id="A0A9P6EFL2"/>
<keyword evidence="4" id="KW-0645">Protease</keyword>
<dbReference type="EMBL" id="MU157855">
    <property type="protein sequence ID" value="KAF9528150.1"/>
    <property type="molecule type" value="Genomic_DNA"/>
</dbReference>
<evidence type="ECO:0000256" key="4">
    <source>
        <dbReference type="ARBA" id="ARBA00022670"/>
    </source>
</evidence>
<dbReference type="GO" id="GO:0000324">
    <property type="term" value="C:fungal-type vacuole"/>
    <property type="evidence" value="ECO:0007669"/>
    <property type="project" value="TreeGrafter"/>
</dbReference>
<keyword evidence="8" id="KW-1185">Reference proteome</keyword>
<dbReference type="PROSITE" id="PS00560">
    <property type="entry name" value="CARBOXYPEPT_SER_HIS"/>
    <property type="match status" value="1"/>
</dbReference>
<gene>
    <name evidence="7" type="ORF">CPB83DRAFT_883737</name>
</gene>
<accession>A0A9P6EFL2</accession>
<proteinExistence type="inferred from homology"/>
<evidence type="ECO:0000313" key="7">
    <source>
        <dbReference type="EMBL" id="KAF9528150.1"/>
    </source>
</evidence>
<evidence type="ECO:0000256" key="6">
    <source>
        <dbReference type="ARBA" id="ARBA00023180"/>
    </source>
</evidence>
<evidence type="ECO:0000313" key="8">
    <source>
        <dbReference type="Proteomes" id="UP000807306"/>
    </source>
</evidence>
<comment type="caution">
    <text evidence="7">The sequence shown here is derived from an EMBL/GenBank/DDBJ whole genome shotgun (WGS) entry which is preliminary data.</text>
</comment>
<evidence type="ECO:0000256" key="3">
    <source>
        <dbReference type="ARBA" id="ARBA00022645"/>
    </source>
</evidence>
<keyword evidence="3 7" id="KW-0121">Carboxypeptidase</keyword>
<organism evidence="7 8">
    <name type="scientific">Crepidotus variabilis</name>
    <dbReference type="NCBI Taxonomy" id="179855"/>
    <lineage>
        <taxon>Eukaryota</taxon>
        <taxon>Fungi</taxon>
        <taxon>Dikarya</taxon>
        <taxon>Basidiomycota</taxon>
        <taxon>Agaricomycotina</taxon>
        <taxon>Agaricomycetes</taxon>
        <taxon>Agaricomycetidae</taxon>
        <taxon>Agaricales</taxon>
        <taxon>Agaricineae</taxon>
        <taxon>Crepidotaceae</taxon>
        <taxon>Crepidotus</taxon>
    </lineage>
</organism>
<protein>
    <recommendedName>
        <fullName evidence="2">carboxypeptidase C</fullName>
        <ecNumber evidence="2">3.4.16.5</ecNumber>
    </recommendedName>
</protein>
<dbReference type="InterPro" id="IPR001563">
    <property type="entry name" value="Peptidase_S10"/>
</dbReference>
<dbReference type="EC" id="3.4.16.5" evidence="2"/>
<dbReference type="Gene3D" id="3.40.50.1820">
    <property type="entry name" value="alpha/beta hydrolase"/>
    <property type="match status" value="1"/>
</dbReference>
<reference evidence="7" key="1">
    <citation type="submission" date="2020-11" db="EMBL/GenBank/DDBJ databases">
        <authorList>
            <consortium name="DOE Joint Genome Institute"/>
            <person name="Ahrendt S."/>
            <person name="Riley R."/>
            <person name="Andreopoulos W."/>
            <person name="Labutti K."/>
            <person name="Pangilinan J."/>
            <person name="Ruiz-Duenas F.J."/>
            <person name="Barrasa J.M."/>
            <person name="Sanchez-Garcia M."/>
            <person name="Camarero S."/>
            <person name="Miyauchi S."/>
            <person name="Serrano A."/>
            <person name="Linde D."/>
            <person name="Babiker R."/>
            <person name="Drula E."/>
            <person name="Ayuso-Fernandez I."/>
            <person name="Pacheco R."/>
            <person name="Padilla G."/>
            <person name="Ferreira P."/>
            <person name="Barriuso J."/>
            <person name="Kellner H."/>
            <person name="Castanera R."/>
            <person name="Alfaro M."/>
            <person name="Ramirez L."/>
            <person name="Pisabarro A.G."/>
            <person name="Kuo A."/>
            <person name="Tritt A."/>
            <person name="Lipzen A."/>
            <person name="He G."/>
            <person name="Yan M."/>
            <person name="Ng V."/>
            <person name="Cullen D."/>
            <person name="Martin F."/>
            <person name="Rosso M.-N."/>
            <person name="Henrissat B."/>
            <person name="Hibbett D."/>
            <person name="Martinez A.T."/>
            <person name="Grigoriev I.V."/>
        </authorList>
    </citation>
    <scope>NUCLEOTIDE SEQUENCE</scope>
    <source>
        <strain evidence="7">CBS 506.95</strain>
    </source>
</reference>
<dbReference type="Gene3D" id="1.10.287.410">
    <property type="match status" value="1"/>
</dbReference>
<comment type="similarity">
    <text evidence="1">Belongs to the peptidase S10 family.</text>
</comment>
<dbReference type="GO" id="GO:0006508">
    <property type="term" value="P:proteolysis"/>
    <property type="evidence" value="ECO:0007669"/>
    <property type="project" value="UniProtKB-KW"/>
</dbReference>
<dbReference type="OrthoDB" id="443318at2759"/>
<dbReference type="SUPFAM" id="SSF53474">
    <property type="entry name" value="alpha/beta-Hydrolases"/>
    <property type="match status" value="1"/>
</dbReference>
<dbReference type="InterPro" id="IPR029058">
    <property type="entry name" value="AB_hydrolase_fold"/>
</dbReference>
<keyword evidence="5" id="KW-0378">Hydrolase</keyword>
<dbReference type="PANTHER" id="PTHR11802">
    <property type="entry name" value="SERINE PROTEASE FAMILY S10 SERINE CARBOXYPEPTIDASE"/>
    <property type="match status" value="1"/>
</dbReference>
<dbReference type="GO" id="GO:0004185">
    <property type="term" value="F:serine-type carboxypeptidase activity"/>
    <property type="evidence" value="ECO:0007669"/>
    <property type="project" value="UniProtKB-EC"/>
</dbReference>
<dbReference type="InterPro" id="IPR033124">
    <property type="entry name" value="Ser_caboxypep_his_AS"/>
</dbReference>
<dbReference type="PANTHER" id="PTHR11802:SF113">
    <property type="entry name" value="SERINE CARBOXYPEPTIDASE CTSA-4.1"/>
    <property type="match status" value="1"/>
</dbReference>
<name>A0A9P6EFL2_9AGAR</name>
<evidence type="ECO:0000256" key="5">
    <source>
        <dbReference type="ARBA" id="ARBA00022801"/>
    </source>
</evidence>